<accession>A0ABU9L0Y7</accession>
<dbReference type="CDD" id="cd00761">
    <property type="entry name" value="Glyco_tranf_GTA_type"/>
    <property type="match status" value="1"/>
</dbReference>
<evidence type="ECO:0000313" key="3">
    <source>
        <dbReference type="Proteomes" id="UP001474120"/>
    </source>
</evidence>
<feature type="domain" description="Glycosyltransferase 2-like" evidence="1">
    <location>
        <begin position="9"/>
        <end position="169"/>
    </location>
</feature>
<dbReference type="EC" id="2.4.-.-" evidence="2"/>
<dbReference type="Proteomes" id="UP001474120">
    <property type="component" value="Unassembled WGS sequence"/>
</dbReference>
<dbReference type="Gene3D" id="3.90.550.10">
    <property type="entry name" value="Spore Coat Polysaccharide Biosynthesis Protein SpsA, Chain A"/>
    <property type="match status" value="1"/>
</dbReference>
<dbReference type="EMBL" id="JBCDNA010000001">
    <property type="protein sequence ID" value="MEL4455021.1"/>
    <property type="molecule type" value="Genomic_DNA"/>
</dbReference>
<keyword evidence="2" id="KW-0328">Glycosyltransferase</keyword>
<dbReference type="PANTHER" id="PTHR22916">
    <property type="entry name" value="GLYCOSYLTRANSFERASE"/>
    <property type="match status" value="1"/>
</dbReference>
<evidence type="ECO:0000259" key="1">
    <source>
        <dbReference type="Pfam" id="PF00535"/>
    </source>
</evidence>
<dbReference type="SUPFAM" id="SSF53448">
    <property type="entry name" value="Nucleotide-diphospho-sugar transferases"/>
    <property type="match status" value="1"/>
</dbReference>
<gene>
    <name evidence="2" type="ORF">AABB81_03885</name>
</gene>
<proteinExistence type="predicted"/>
<dbReference type="RefSeq" id="WP_342158757.1">
    <property type="nucleotide sequence ID" value="NZ_JBCDNA010000001.1"/>
</dbReference>
<dbReference type="PANTHER" id="PTHR22916:SF3">
    <property type="entry name" value="UDP-GLCNAC:BETAGAL BETA-1,3-N-ACETYLGLUCOSAMINYLTRANSFERASE-LIKE PROTEIN 1"/>
    <property type="match status" value="1"/>
</dbReference>
<protein>
    <submittedName>
        <fullName evidence="2">Glycosyltransferase family A protein</fullName>
        <ecNumber evidence="2">2.4.-.-</ecNumber>
    </submittedName>
</protein>
<keyword evidence="3" id="KW-1185">Reference proteome</keyword>
<comment type="caution">
    <text evidence="2">The sequence shown here is derived from an EMBL/GenBank/DDBJ whole genome shotgun (WGS) entry which is preliminary data.</text>
</comment>
<name>A0ABU9L0Y7_9FLAO</name>
<reference evidence="2 3" key="1">
    <citation type="submission" date="2024-04" db="EMBL/GenBank/DDBJ databases">
        <title>whole genome sequencing of Lutimonas vermicola strain IMCC1616.</title>
        <authorList>
            <person name="Bae S.S."/>
        </authorList>
    </citation>
    <scope>NUCLEOTIDE SEQUENCE [LARGE SCALE GENOMIC DNA]</scope>
    <source>
        <strain evidence="2 3">IMCC1616</strain>
    </source>
</reference>
<dbReference type="Pfam" id="PF00535">
    <property type="entry name" value="Glycos_transf_2"/>
    <property type="match status" value="1"/>
</dbReference>
<dbReference type="InterPro" id="IPR001173">
    <property type="entry name" value="Glyco_trans_2-like"/>
</dbReference>
<keyword evidence="2" id="KW-0808">Transferase</keyword>
<evidence type="ECO:0000313" key="2">
    <source>
        <dbReference type="EMBL" id="MEL4455021.1"/>
    </source>
</evidence>
<organism evidence="2 3">
    <name type="scientific">Lutimonas vermicola</name>
    <dbReference type="NCBI Taxonomy" id="414288"/>
    <lineage>
        <taxon>Bacteria</taxon>
        <taxon>Pseudomonadati</taxon>
        <taxon>Bacteroidota</taxon>
        <taxon>Flavobacteriia</taxon>
        <taxon>Flavobacteriales</taxon>
        <taxon>Flavobacteriaceae</taxon>
        <taxon>Lutimonas</taxon>
    </lineage>
</organism>
<sequence length="315" mass="37079">MNSMSPKFSVIIPLYNKEKYIKRAIDSVLNQSFQNFELIVVNDGSIDKSLDVVRSICSEKIVVIDKDNGGESSARNAGIKKAKGEFVCFLDGDDEYLENHLKILRDLIEEFPTFNFFATNSYDSFKLKEELKSAFPISTDSFIVNDYYVICKNRSFVTSNTACIRKEVLDFNNLFDENLKFGPDLEMWFRLCLDHKLVFCSVPTAIYRREAEQRVMSDLIDFNKEFIEKLVFNIQFQPNNFKLKKYVEAKLVQECKRHLRLNKNSEVRKNILQFRRVFSNNLLFAQWLVISFLPFKHLSEIRLYLRKLIYPRNPL</sequence>
<dbReference type="GO" id="GO:0016757">
    <property type="term" value="F:glycosyltransferase activity"/>
    <property type="evidence" value="ECO:0007669"/>
    <property type="project" value="UniProtKB-KW"/>
</dbReference>
<dbReference type="InterPro" id="IPR029044">
    <property type="entry name" value="Nucleotide-diphossugar_trans"/>
</dbReference>